<evidence type="ECO:0008006" key="7">
    <source>
        <dbReference type="Google" id="ProtNLM"/>
    </source>
</evidence>
<evidence type="ECO:0000259" key="4">
    <source>
        <dbReference type="PROSITE" id="PS50887"/>
    </source>
</evidence>
<organism evidence="5 6">
    <name type="scientific">Sphingomonas adhaesiva</name>
    <dbReference type="NCBI Taxonomy" id="28212"/>
    <lineage>
        <taxon>Bacteria</taxon>
        <taxon>Pseudomonadati</taxon>
        <taxon>Pseudomonadota</taxon>
        <taxon>Alphaproteobacteria</taxon>
        <taxon>Sphingomonadales</taxon>
        <taxon>Sphingomonadaceae</taxon>
        <taxon>Sphingomonas</taxon>
    </lineage>
</organism>
<dbReference type="SMART" id="SM00267">
    <property type="entry name" value="GGDEF"/>
    <property type="match status" value="1"/>
</dbReference>
<dbReference type="PROSITE" id="PS50883">
    <property type="entry name" value="EAL"/>
    <property type="match status" value="1"/>
</dbReference>
<dbReference type="InterPro" id="IPR052155">
    <property type="entry name" value="Biofilm_reg_signaling"/>
</dbReference>
<feature type="transmembrane region" description="Helical" evidence="1">
    <location>
        <begin position="251"/>
        <end position="271"/>
    </location>
</feature>
<dbReference type="PROSITE" id="PS50887">
    <property type="entry name" value="GGDEF"/>
    <property type="match status" value="1"/>
</dbReference>
<gene>
    <name evidence="5" type="ORF">COA07_11605</name>
</gene>
<dbReference type="Pfam" id="PF00990">
    <property type="entry name" value="GGDEF"/>
    <property type="match status" value="1"/>
</dbReference>
<feature type="domain" description="HAMP" evidence="3">
    <location>
        <begin position="273"/>
        <end position="327"/>
    </location>
</feature>
<dbReference type="GO" id="GO:0003824">
    <property type="term" value="F:catalytic activity"/>
    <property type="evidence" value="ECO:0007669"/>
    <property type="project" value="UniProtKB-ARBA"/>
</dbReference>
<dbReference type="PANTHER" id="PTHR44757:SF2">
    <property type="entry name" value="BIOFILM ARCHITECTURE MAINTENANCE PROTEIN MBAA"/>
    <property type="match status" value="1"/>
</dbReference>
<dbReference type="Proteomes" id="UP000218323">
    <property type="component" value="Unassembled WGS sequence"/>
</dbReference>
<keyword evidence="1" id="KW-0812">Transmembrane</keyword>
<name>A0A2A4I747_9SPHN</name>
<dbReference type="InterPro" id="IPR001633">
    <property type="entry name" value="EAL_dom"/>
</dbReference>
<dbReference type="SUPFAM" id="SSF55073">
    <property type="entry name" value="Nucleotide cyclase"/>
    <property type="match status" value="1"/>
</dbReference>
<dbReference type="PANTHER" id="PTHR44757">
    <property type="entry name" value="DIGUANYLATE CYCLASE DGCP"/>
    <property type="match status" value="1"/>
</dbReference>
<dbReference type="FunFam" id="3.30.70.270:FF:000001">
    <property type="entry name" value="Diguanylate cyclase domain protein"/>
    <property type="match status" value="1"/>
</dbReference>
<dbReference type="CDD" id="cd01949">
    <property type="entry name" value="GGDEF"/>
    <property type="match status" value="1"/>
</dbReference>
<evidence type="ECO:0000259" key="3">
    <source>
        <dbReference type="PROSITE" id="PS50885"/>
    </source>
</evidence>
<dbReference type="InterPro" id="IPR000160">
    <property type="entry name" value="GGDEF_dom"/>
</dbReference>
<dbReference type="SMART" id="SM00052">
    <property type="entry name" value="EAL"/>
    <property type="match status" value="1"/>
</dbReference>
<dbReference type="SUPFAM" id="SSF141868">
    <property type="entry name" value="EAL domain-like"/>
    <property type="match status" value="1"/>
</dbReference>
<feature type="domain" description="GGDEF" evidence="4">
    <location>
        <begin position="366"/>
        <end position="495"/>
    </location>
</feature>
<comment type="caution">
    <text evidence="5">The sequence shown here is derived from an EMBL/GenBank/DDBJ whole genome shotgun (WGS) entry which is preliminary data.</text>
</comment>
<keyword evidence="1" id="KW-1133">Transmembrane helix</keyword>
<reference evidence="5 6" key="1">
    <citation type="submission" date="2017-09" db="EMBL/GenBank/DDBJ databases">
        <title>Sphingomonas adhaesiva DSM 7418, whole genome shotgun sequence.</title>
        <authorList>
            <person name="Feng G."/>
            <person name="Zhu H."/>
        </authorList>
    </citation>
    <scope>NUCLEOTIDE SEQUENCE [LARGE SCALE GENOMIC DNA]</scope>
    <source>
        <strain evidence="5 6">DSM 7418</strain>
    </source>
</reference>
<dbReference type="InterPro" id="IPR029787">
    <property type="entry name" value="Nucleotide_cyclase"/>
</dbReference>
<dbReference type="Gene3D" id="3.30.70.270">
    <property type="match status" value="1"/>
</dbReference>
<dbReference type="GO" id="GO:0016020">
    <property type="term" value="C:membrane"/>
    <property type="evidence" value="ECO:0007669"/>
    <property type="project" value="InterPro"/>
</dbReference>
<sequence>MAGADRAQQAAQPVGKMFEHRGLPSIVHRECFKGDNAAGRVRWRRARDKGLRNLNLSPRSVLAIMLPRSISFRALCAFGLVLALALGLLFSGGVIARDVSLENVRVAALSQILREENNGDEAQQHLRLALGDLTRVAERGEPVEPAQADRVGRELRVFAAGAAARDDESVPRDIAPLLAERGAAAREFAVEGAAMLAAAQQDPAAIKRRMPQFLGTLNRLEQVRADLRRALTHGIDDAVARSAFKVRRNRLHVLIGGTAMLATLALLVIWMRRTVIRPILAIAERLRQFNAGQDERADVPGADRPDELGELARGLAEYRGAMQERRRAERRVAFLAHHDVMTGLPNRLLFEERLAHELARSARTGDTVAVFAIDLDDFKAINDRFGHAGGDRALKRAAQLLRDAARGDDLVARLGGDEFAIIQAAAQQPRAAEALLQRIFAALAETAKEEITLRMSVGIAVSGPDQDFEELYNLADMAMYRAKSEGRNTARFFDDRLKEEVRLRWRLGRDLDGAIDRGEMRLLFQPIADAHTLATTGYEALLRWSHPELGEVAPDVFVPLAEASGDIAAIGRWVADSAMAHIARADPSLSIALNLSPIQFREPALAAELLATAHRHGIAPERLEFEVTESATLLGRNSEAVLATLRELQARGARVVMDDFGTGYSSLGNLREFRFDKLKVDRSFVMSMADHAPSASIVRSVIALGRSLGIPVVAEGVETEVQLAMLRQWACDEVQGYLIGRPAPLPLARVAAA</sequence>
<dbReference type="Pfam" id="PF00672">
    <property type="entry name" value="HAMP"/>
    <property type="match status" value="1"/>
</dbReference>
<evidence type="ECO:0000313" key="6">
    <source>
        <dbReference type="Proteomes" id="UP000218323"/>
    </source>
</evidence>
<protein>
    <recommendedName>
        <fullName evidence="7">GGDEF domain-containing protein</fullName>
    </recommendedName>
</protein>
<evidence type="ECO:0000259" key="2">
    <source>
        <dbReference type="PROSITE" id="PS50883"/>
    </source>
</evidence>
<dbReference type="Pfam" id="PF00563">
    <property type="entry name" value="EAL"/>
    <property type="match status" value="1"/>
</dbReference>
<evidence type="ECO:0000256" key="1">
    <source>
        <dbReference type="SAM" id="Phobius"/>
    </source>
</evidence>
<dbReference type="NCBIfam" id="TIGR00254">
    <property type="entry name" value="GGDEF"/>
    <property type="match status" value="1"/>
</dbReference>
<dbReference type="InterPro" id="IPR035919">
    <property type="entry name" value="EAL_sf"/>
</dbReference>
<dbReference type="GO" id="GO:0007165">
    <property type="term" value="P:signal transduction"/>
    <property type="evidence" value="ECO:0007669"/>
    <property type="project" value="InterPro"/>
</dbReference>
<dbReference type="EMBL" id="NWVC01000005">
    <property type="protein sequence ID" value="PCG13958.1"/>
    <property type="molecule type" value="Genomic_DNA"/>
</dbReference>
<evidence type="ECO:0000313" key="5">
    <source>
        <dbReference type="EMBL" id="PCG13958.1"/>
    </source>
</evidence>
<proteinExistence type="predicted"/>
<dbReference type="InterPro" id="IPR003660">
    <property type="entry name" value="HAMP_dom"/>
</dbReference>
<dbReference type="Gene3D" id="6.10.340.10">
    <property type="match status" value="1"/>
</dbReference>
<keyword evidence="1" id="KW-0472">Membrane</keyword>
<dbReference type="CDD" id="cd01948">
    <property type="entry name" value="EAL"/>
    <property type="match status" value="1"/>
</dbReference>
<dbReference type="AlphaFoldDB" id="A0A2A4I747"/>
<dbReference type="Gene3D" id="3.20.20.450">
    <property type="entry name" value="EAL domain"/>
    <property type="match status" value="1"/>
</dbReference>
<dbReference type="PROSITE" id="PS50885">
    <property type="entry name" value="HAMP"/>
    <property type="match status" value="1"/>
</dbReference>
<dbReference type="InterPro" id="IPR043128">
    <property type="entry name" value="Rev_trsase/Diguanyl_cyclase"/>
</dbReference>
<feature type="transmembrane region" description="Helical" evidence="1">
    <location>
        <begin position="70"/>
        <end position="95"/>
    </location>
</feature>
<keyword evidence="6" id="KW-1185">Reference proteome</keyword>
<accession>A0A2A4I747</accession>
<feature type="domain" description="EAL" evidence="2">
    <location>
        <begin position="504"/>
        <end position="753"/>
    </location>
</feature>